<comment type="caution">
    <text evidence="1">The sequence shown here is derived from an EMBL/GenBank/DDBJ whole genome shotgun (WGS) entry which is preliminary data.</text>
</comment>
<dbReference type="PANTHER" id="PTHR33116:SF85">
    <property type="entry name" value="REVERSE TRANSCRIPTASE ZINC-BINDING DOMAIN-CONTAINING PROTEIN"/>
    <property type="match status" value="1"/>
</dbReference>
<reference evidence="1 2" key="1">
    <citation type="submission" date="2020-09" db="EMBL/GenBank/DDBJ databases">
        <title>De no assembly of potato wild relative species, Solanum commersonii.</title>
        <authorList>
            <person name="Cho K."/>
        </authorList>
    </citation>
    <scope>NUCLEOTIDE SEQUENCE [LARGE SCALE GENOMIC DNA]</scope>
    <source>
        <strain evidence="1">LZ3.2</strain>
        <tissue evidence="1">Leaf</tissue>
    </source>
</reference>
<organism evidence="1 2">
    <name type="scientific">Solanum commersonii</name>
    <name type="common">Commerson's wild potato</name>
    <name type="synonym">Commerson's nightshade</name>
    <dbReference type="NCBI Taxonomy" id="4109"/>
    <lineage>
        <taxon>Eukaryota</taxon>
        <taxon>Viridiplantae</taxon>
        <taxon>Streptophyta</taxon>
        <taxon>Embryophyta</taxon>
        <taxon>Tracheophyta</taxon>
        <taxon>Spermatophyta</taxon>
        <taxon>Magnoliopsida</taxon>
        <taxon>eudicotyledons</taxon>
        <taxon>Gunneridae</taxon>
        <taxon>Pentapetalae</taxon>
        <taxon>asterids</taxon>
        <taxon>lamiids</taxon>
        <taxon>Solanales</taxon>
        <taxon>Solanaceae</taxon>
        <taxon>Solanoideae</taxon>
        <taxon>Solaneae</taxon>
        <taxon>Solanum</taxon>
    </lineage>
</organism>
<evidence type="ECO:0000313" key="1">
    <source>
        <dbReference type="EMBL" id="KAG5609419.1"/>
    </source>
</evidence>
<dbReference type="Proteomes" id="UP000824120">
    <property type="component" value="Chromosome 4"/>
</dbReference>
<gene>
    <name evidence="1" type="ORF">H5410_020700</name>
</gene>
<evidence type="ECO:0000313" key="2">
    <source>
        <dbReference type="Proteomes" id="UP000824120"/>
    </source>
</evidence>
<proteinExistence type="predicted"/>
<keyword evidence="2" id="KW-1185">Reference proteome</keyword>
<sequence>MCAIDKAPGLDGFTMGFFISGGAQAGHHGEVEQLRILRIILVLFEDVTGLDINWQKSHIFPINEVTNMEALAMILGREVGALPTSYLGMSLGAKSKYLGIWSNVPEKCERKRSRGKFRYLSLGGRVLGPAMMNQSSLHDSTTW</sequence>
<protein>
    <submittedName>
        <fullName evidence="1">Uncharacterized protein</fullName>
    </submittedName>
</protein>
<name>A0A9J5Z8T1_SOLCO</name>
<dbReference type="OrthoDB" id="851631at2759"/>
<accession>A0A9J5Z8T1</accession>
<dbReference type="EMBL" id="JACXVP010000004">
    <property type="protein sequence ID" value="KAG5609419.1"/>
    <property type="molecule type" value="Genomic_DNA"/>
</dbReference>
<dbReference type="PANTHER" id="PTHR33116">
    <property type="entry name" value="REVERSE TRANSCRIPTASE ZINC-BINDING DOMAIN-CONTAINING PROTEIN-RELATED-RELATED"/>
    <property type="match status" value="1"/>
</dbReference>
<dbReference type="AlphaFoldDB" id="A0A9J5Z8T1"/>